<comment type="cofactor">
    <cofactor evidence="1">
        <name>a divalent metal cation</name>
        <dbReference type="ChEBI" id="CHEBI:60240"/>
    </cofactor>
</comment>
<dbReference type="PANTHER" id="PTHR22930:SF85">
    <property type="entry name" value="GH03217P-RELATED"/>
    <property type="match status" value="1"/>
</dbReference>
<dbReference type="InterPro" id="IPR045249">
    <property type="entry name" value="HARBI1-like"/>
</dbReference>
<evidence type="ECO:0000256" key="2">
    <source>
        <dbReference type="ARBA" id="ARBA00004123"/>
    </source>
</evidence>
<dbReference type="Pfam" id="PF13359">
    <property type="entry name" value="DDE_Tnp_4"/>
    <property type="match status" value="1"/>
</dbReference>
<evidence type="ECO:0000313" key="9">
    <source>
        <dbReference type="EMBL" id="KAL0808781.1"/>
    </source>
</evidence>
<dbReference type="Proteomes" id="UP001549921">
    <property type="component" value="Unassembled WGS sequence"/>
</dbReference>
<protein>
    <recommendedName>
        <fullName evidence="8">DDE Tnp4 domain-containing protein</fullName>
    </recommendedName>
</protein>
<dbReference type="GO" id="GO:0016787">
    <property type="term" value="F:hydrolase activity"/>
    <property type="evidence" value="ECO:0007669"/>
    <property type="project" value="UniProtKB-KW"/>
</dbReference>
<evidence type="ECO:0000259" key="8">
    <source>
        <dbReference type="Pfam" id="PF13359"/>
    </source>
</evidence>
<keyword evidence="7" id="KW-0539">Nucleus</keyword>
<comment type="similarity">
    <text evidence="3">Belongs to the HARBI1 family.</text>
</comment>
<evidence type="ECO:0000256" key="4">
    <source>
        <dbReference type="ARBA" id="ARBA00022722"/>
    </source>
</evidence>
<dbReference type="AlphaFoldDB" id="A0ABD0S3Y0"/>
<evidence type="ECO:0000256" key="6">
    <source>
        <dbReference type="ARBA" id="ARBA00022801"/>
    </source>
</evidence>
<keyword evidence="4" id="KW-0540">Nuclease</keyword>
<dbReference type="PANTHER" id="PTHR22930">
    <property type="match status" value="1"/>
</dbReference>
<dbReference type="EMBL" id="JBEDNZ010000030">
    <property type="protein sequence ID" value="KAL0808781.1"/>
    <property type="molecule type" value="Genomic_DNA"/>
</dbReference>
<sequence length="375" mass="43676">MKILYGFGAAPLVAQEKTQRLRIDARARYKYNPLLCLSENEFKRRYRISKRRFNRLCAELKRLTSLRSSRRVSLELKVLTSLSFFATGSYQRPIGAGHNVCQKKCSDYIREVTDALIDKNIIDKYIQFPTSLEARQTLSQRFYRAYGIPGVIGCIDCTHIKIVVPRKEEEHWFYSRKHCHSLNVQMICDDKCRILNVNPKFGGCNHDSFVWENSEVNDYLQALHRDGERVWLLGDSGYPQRPWLMTPFHDATSGSPEAKYNYYHMQARVLIENTFSRLKNRWRCLLKDRVLHYRPLKCAKIVLACSVLHNFAIDEDLQDIGKLNFYGFLAFIMLLLSKKTLHQKNYKLATGSGGTRTRDLWLSGPLLLPTELPRP</sequence>
<feature type="domain" description="DDE Tnp4" evidence="8">
    <location>
        <begin position="155"/>
        <end position="310"/>
    </location>
</feature>
<evidence type="ECO:0000256" key="5">
    <source>
        <dbReference type="ARBA" id="ARBA00022723"/>
    </source>
</evidence>
<dbReference type="GO" id="GO:0046872">
    <property type="term" value="F:metal ion binding"/>
    <property type="evidence" value="ECO:0007669"/>
    <property type="project" value="UniProtKB-KW"/>
</dbReference>
<name>A0ABD0S3Y0_LOXSC</name>
<evidence type="ECO:0000313" key="10">
    <source>
        <dbReference type="Proteomes" id="UP001549921"/>
    </source>
</evidence>
<dbReference type="GO" id="GO:0004518">
    <property type="term" value="F:nuclease activity"/>
    <property type="evidence" value="ECO:0007669"/>
    <property type="project" value="UniProtKB-KW"/>
</dbReference>
<organism evidence="9 10">
    <name type="scientific">Loxostege sticticalis</name>
    <name type="common">Beet webworm moth</name>
    <dbReference type="NCBI Taxonomy" id="481309"/>
    <lineage>
        <taxon>Eukaryota</taxon>
        <taxon>Metazoa</taxon>
        <taxon>Ecdysozoa</taxon>
        <taxon>Arthropoda</taxon>
        <taxon>Hexapoda</taxon>
        <taxon>Insecta</taxon>
        <taxon>Pterygota</taxon>
        <taxon>Neoptera</taxon>
        <taxon>Endopterygota</taxon>
        <taxon>Lepidoptera</taxon>
        <taxon>Glossata</taxon>
        <taxon>Ditrysia</taxon>
        <taxon>Pyraloidea</taxon>
        <taxon>Crambidae</taxon>
        <taxon>Pyraustinae</taxon>
        <taxon>Loxostege</taxon>
    </lineage>
</organism>
<evidence type="ECO:0000256" key="7">
    <source>
        <dbReference type="ARBA" id="ARBA00023242"/>
    </source>
</evidence>
<gene>
    <name evidence="9" type="ORF">ABMA28_012461</name>
</gene>
<evidence type="ECO:0000256" key="1">
    <source>
        <dbReference type="ARBA" id="ARBA00001968"/>
    </source>
</evidence>
<dbReference type="GO" id="GO:0005634">
    <property type="term" value="C:nucleus"/>
    <property type="evidence" value="ECO:0007669"/>
    <property type="project" value="UniProtKB-SubCell"/>
</dbReference>
<dbReference type="InterPro" id="IPR027806">
    <property type="entry name" value="HARBI1_dom"/>
</dbReference>
<accession>A0ABD0S3Y0</accession>
<keyword evidence="6" id="KW-0378">Hydrolase</keyword>
<comment type="caution">
    <text evidence="9">The sequence shown here is derived from an EMBL/GenBank/DDBJ whole genome shotgun (WGS) entry which is preliminary data.</text>
</comment>
<evidence type="ECO:0000256" key="3">
    <source>
        <dbReference type="ARBA" id="ARBA00006958"/>
    </source>
</evidence>
<proteinExistence type="inferred from homology"/>
<comment type="subcellular location">
    <subcellularLocation>
        <location evidence="2">Nucleus</location>
    </subcellularLocation>
</comment>
<keyword evidence="5" id="KW-0479">Metal-binding</keyword>
<reference evidence="9 10" key="1">
    <citation type="submission" date="2024-06" db="EMBL/GenBank/DDBJ databases">
        <title>A chromosome-level genome assembly of beet webworm, Loxostege sticticalis.</title>
        <authorList>
            <person name="Zhang Y."/>
        </authorList>
    </citation>
    <scope>NUCLEOTIDE SEQUENCE [LARGE SCALE GENOMIC DNA]</scope>
    <source>
        <strain evidence="9">AQ028</strain>
        <tissue evidence="9">Male pupae</tissue>
    </source>
</reference>